<keyword evidence="12" id="KW-1185">Reference proteome</keyword>
<dbReference type="PROSITE" id="PS50093">
    <property type="entry name" value="PKD"/>
    <property type="match status" value="1"/>
</dbReference>
<dbReference type="EMBL" id="BAABJX010000073">
    <property type="protein sequence ID" value="GAA4852436.1"/>
    <property type="molecule type" value="Genomic_DNA"/>
</dbReference>
<dbReference type="SUPFAM" id="SSF55486">
    <property type="entry name" value="Metalloproteases ('zincins'), catalytic domain"/>
    <property type="match status" value="1"/>
</dbReference>
<keyword evidence="3" id="KW-0479">Metal-binding</keyword>
<evidence type="ECO:0000256" key="8">
    <source>
        <dbReference type="ARBA" id="ARBA00023157"/>
    </source>
</evidence>
<dbReference type="InterPro" id="IPR022409">
    <property type="entry name" value="PKD/Chitinase_dom"/>
</dbReference>
<proteinExistence type="inferred from homology"/>
<dbReference type="Gene3D" id="2.60.40.10">
    <property type="entry name" value="Immunoglobulins"/>
    <property type="match status" value="1"/>
</dbReference>
<reference evidence="12" key="1">
    <citation type="journal article" date="2019" name="Int. J. Syst. Evol. Microbiol.">
        <title>The Global Catalogue of Microorganisms (GCM) 10K type strain sequencing project: providing services to taxonomists for standard genome sequencing and annotation.</title>
        <authorList>
            <consortium name="The Broad Institute Genomics Platform"/>
            <consortium name="The Broad Institute Genome Sequencing Center for Infectious Disease"/>
            <person name="Wu L."/>
            <person name="Ma J."/>
        </authorList>
    </citation>
    <scope>NUCLEOTIDE SEQUENCE [LARGE SCALE GENOMIC DNA]</scope>
    <source>
        <strain evidence="12">JCM 18326</strain>
    </source>
</reference>
<dbReference type="InterPro" id="IPR024079">
    <property type="entry name" value="MetalloPept_cat_dom_sf"/>
</dbReference>
<keyword evidence="2" id="KW-0645">Protease</keyword>
<dbReference type="Pfam" id="PF00801">
    <property type="entry name" value="PKD"/>
    <property type="match status" value="1"/>
</dbReference>
<dbReference type="Proteomes" id="UP001500298">
    <property type="component" value="Unassembled WGS sequence"/>
</dbReference>
<dbReference type="Pfam" id="PF18962">
    <property type="entry name" value="Por_Secre_tail"/>
    <property type="match status" value="1"/>
</dbReference>
<evidence type="ECO:0000256" key="4">
    <source>
        <dbReference type="ARBA" id="ARBA00022729"/>
    </source>
</evidence>
<dbReference type="InterPro" id="IPR026444">
    <property type="entry name" value="Secre_tail"/>
</dbReference>
<dbReference type="InterPro" id="IPR035986">
    <property type="entry name" value="PKD_dom_sf"/>
</dbReference>
<dbReference type="Pfam" id="PF05572">
    <property type="entry name" value="Peptidase_M43"/>
    <property type="match status" value="1"/>
</dbReference>
<dbReference type="SUPFAM" id="SSF49299">
    <property type="entry name" value="PKD domain"/>
    <property type="match status" value="1"/>
</dbReference>
<dbReference type="PANTHER" id="PTHR47466:SF1">
    <property type="entry name" value="METALLOPROTEASE MEP1 (AFU_ORTHOLOGUE AFUA_1G07730)-RELATED"/>
    <property type="match status" value="1"/>
</dbReference>
<evidence type="ECO:0000256" key="3">
    <source>
        <dbReference type="ARBA" id="ARBA00022723"/>
    </source>
</evidence>
<keyword evidence="4 9" id="KW-0732">Signal</keyword>
<evidence type="ECO:0000256" key="6">
    <source>
        <dbReference type="ARBA" id="ARBA00022833"/>
    </source>
</evidence>
<evidence type="ECO:0000313" key="12">
    <source>
        <dbReference type="Proteomes" id="UP001500298"/>
    </source>
</evidence>
<sequence>MFSKMKMTGIVLSLLLLTFQAQAQTPSTNCNQFQQRQKLLQNESNFKRIQKAEDFLQQHTEAYRQLRRVGRIAENVLTIPIVFHVIHNNGIENISDEQIIEAVAQINEDFNALNPGSSNIIPEFQNLQADVNLEFRLAQLDPNGNPTTGITRHQSSLTVNGSSNEYEIKTTYGWPRDQYLNVWVVYSSDGNNGSGYAYYPSSIDDEGSKYRDGVIVSHWAVGRTGTAASTHYKLLTHEIGHWANLKHTWGDESNNGESSGCSYDDGVTDTPLTIGSTGCATDVYSCGSLDNAQNYMDYSSCPEMFTLGQKDRMRAAITSPVGRRSNLWSAENLSKTLITGNPPYALFDTFRFTEYYENNGTIGNEIICTLKNTTFATSSGTLSPGVDYEVSGLPQGLSPVVTVMNDSTATFSISGNTTAHTNGDDLEQISFTFKDTALNGGNANALLNTTTNNFSLDFIDPYQVVYKNIDDITANANQTWNYFTLDGLGNVPYGIWYDGGKLRIETYTKALIAEGSTRNISLLTKGTLISQASNWVNGGSYPNEHDLRSNDYTLWDGQEGYIGFKVENAGLENYGWFHVQVTAAGDAFTLLDYAFNEAPFESINAGEVGVSTLTFSNTSMTESNNNNGTFSSTITIKMLDGAFSKQSGVFSEGTDYTISGLPAGLSASITLNDLQTATLSLSGSSNPHTENENGNFSVNFLDPAFQGLIASEVSNSSFSIAYNFRDPYQVIHTVHDTPLRVEEGGNTWSYFSFSPRNDYGEYGVFYDENDATFKLEAYTKEAITEGSSFNLSLLTENSLIDNNQNWTNGGAYPDLHVVASATYTSLHGQTGYLGLRFNIEEEIHYGWAKISVDQDGKGYTLTEMAYNTEPGVMIKAGQTTLSNEGTPVITDFTANTTTIQEGESIQFNDLSANTPTSWSWTFEGGTPASSTQQNPTVTYSTPGTYAVSLTASNAYGSDSMSKLAYITVTEVSDGTYCAAITTMDNNYIDNVSFGDIDNSSAWDGYADYSGSANTSVITGTTIPLTISANIEYWPYITAAAWIDWNQDGDFDDAGEEVYQFEGSGPFTTDVNIPQSATLGTTRMRVRLGYSKTLTPCGTDTYQGEVEDYSITISTESTPITYCDASSDLDYDMITNVSLGDINHSSQWASYNDFTAQSTSLGRGESYPLTIALDIEYWDALAVAAWIDWNQDGDFDDTGEEVYSHLGQGPYQGTVNVPTTASIGNTRMRVRMGYYDAQVPCGVDTYFGEVEDYTIAVTGNNAGQKMVLGIENTITAFSVYPNPSYNGQFFLELPKSNLEKNITIFNLHGQIVHQELLPAGKNKIVLKEYHKGLHLIQVISGEKVGVQKLLLR</sequence>
<dbReference type="InterPro" id="IPR000601">
    <property type="entry name" value="PKD_dom"/>
</dbReference>
<dbReference type="Gene3D" id="3.40.390.10">
    <property type="entry name" value="Collagenase (Catalytic Domain)"/>
    <property type="match status" value="1"/>
</dbReference>
<evidence type="ECO:0000313" key="11">
    <source>
        <dbReference type="EMBL" id="GAA4852436.1"/>
    </source>
</evidence>
<evidence type="ECO:0000256" key="9">
    <source>
        <dbReference type="SAM" id="SignalP"/>
    </source>
</evidence>
<dbReference type="InterPro" id="IPR008754">
    <property type="entry name" value="Peptidase_M43"/>
</dbReference>
<dbReference type="CDD" id="cd00146">
    <property type="entry name" value="PKD"/>
    <property type="match status" value="1"/>
</dbReference>
<dbReference type="SMART" id="SM00089">
    <property type="entry name" value="PKD"/>
    <property type="match status" value="1"/>
</dbReference>
<keyword evidence="8" id="KW-1015">Disulfide bond</keyword>
<keyword evidence="7" id="KW-0482">Metalloprotease</keyword>
<name>A0ABP9DRG9_9BACT</name>
<dbReference type="NCBIfam" id="TIGR04183">
    <property type="entry name" value="Por_Secre_tail"/>
    <property type="match status" value="1"/>
</dbReference>
<dbReference type="InterPro" id="IPR045474">
    <property type="entry name" value="GEVED"/>
</dbReference>
<evidence type="ECO:0000256" key="7">
    <source>
        <dbReference type="ARBA" id="ARBA00023049"/>
    </source>
</evidence>
<evidence type="ECO:0000256" key="5">
    <source>
        <dbReference type="ARBA" id="ARBA00022801"/>
    </source>
</evidence>
<evidence type="ECO:0000256" key="2">
    <source>
        <dbReference type="ARBA" id="ARBA00022670"/>
    </source>
</evidence>
<feature type="signal peptide" evidence="9">
    <location>
        <begin position="1"/>
        <end position="23"/>
    </location>
</feature>
<gene>
    <name evidence="11" type="ORF">GCM10023331_41080</name>
</gene>
<keyword evidence="5" id="KW-0378">Hydrolase</keyword>
<dbReference type="InterPro" id="IPR013783">
    <property type="entry name" value="Ig-like_fold"/>
</dbReference>
<feature type="chain" id="PRO_5047516778" description="PKD domain-containing protein" evidence="9">
    <location>
        <begin position="24"/>
        <end position="1351"/>
    </location>
</feature>
<organism evidence="11 12">
    <name type="scientific">Algivirga pacifica</name>
    <dbReference type="NCBI Taxonomy" id="1162670"/>
    <lineage>
        <taxon>Bacteria</taxon>
        <taxon>Pseudomonadati</taxon>
        <taxon>Bacteroidota</taxon>
        <taxon>Cytophagia</taxon>
        <taxon>Cytophagales</taxon>
        <taxon>Flammeovirgaceae</taxon>
        <taxon>Algivirga</taxon>
    </lineage>
</organism>
<evidence type="ECO:0000259" key="10">
    <source>
        <dbReference type="PROSITE" id="PS50093"/>
    </source>
</evidence>
<dbReference type="PANTHER" id="PTHR47466">
    <property type="match status" value="1"/>
</dbReference>
<feature type="domain" description="PKD" evidence="10">
    <location>
        <begin position="888"/>
        <end position="973"/>
    </location>
</feature>
<comment type="caution">
    <text evidence="11">The sequence shown here is derived from an EMBL/GenBank/DDBJ whole genome shotgun (WGS) entry which is preliminary data.</text>
</comment>
<dbReference type="Pfam" id="PF20009">
    <property type="entry name" value="GEVED"/>
    <property type="match status" value="2"/>
</dbReference>
<accession>A0ABP9DRG9</accession>
<comment type="similarity">
    <text evidence="1">Belongs to the peptidase M43B family.</text>
</comment>
<evidence type="ECO:0000256" key="1">
    <source>
        <dbReference type="ARBA" id="ARBA00008721"/>
    </source>
</evidence>
<protein>
    <recommendedName>
        <fullName evidence="10">PKD domain-containing protein</fullName>
    </recommendedName>
</protein>
<keyword evidence="6" id="KW-0862">Zinc</keyword>